<evidence type="ECO:0000313" key="3">
    <source>
        <dbReference type="Proteomes" id="UP000241501"/>
    </source>
</evidence>
<sequence>MNVYEFEGGRWRNDPDYETYREQIAERRAEDPGPPVDDFDPNPWFNERD</sequence>
<dbReference type="Proteomes" id="UP000241501">
    <property type="component" value="Segment"/>
</dbReference>
<accession>A0A2L0HJN7</accession>
<organism evidence="2 3">
    <name type="scientific">Gordonia phage Brandonk123</name>
    <dbReference type="NCBI Taxonomy" id="2079564"/>
    <lineage>
        <taxon>Viruses</taxon>
        <taxon>Duplodnaviria</taxon>
        <taxon>Heunggongvirae</taxon>
        <taxon>Uroviricota</taxon>
        <taxon>Caudoviricetes</taxon>
        <taxon>Stackebrandtviridae</taxon>
        <taxon>Schenleyvirinae</taxon>
        <taxon>Vividuovirus</taxon>
        <taxon>Vividuovirus brandonk123</taxon>
    </lineage>
</organism>
<dbReference type="OrthoDB" id="25972at10239"/>
<dbReference type="EMBL" id="MG812487">
    <property type="protein sequence ID" value="AUX81915.1"/>
    <property type="molecule type" value="Genomic_DNA"/>
</dbReference>
<keyword evidence="3" id="KW-1185">Reference proteome</keyword>
<evidence type="ECO:0000256" key="1">
    <source>
        <dbReference type="SAM" id="MobiDB-lite"/>
    </source>
</evidence>
<gene>
    <name evidence="2" type="ORF">SEA_BRANDONK123_79</name>
</gene>
<proteinExistence type="predicted"/>
<name>A0A2L0HJN7_9CAUD</name>
<feature type="region of interest" description="Disordered" evidence="1">
    <location>
        <begin position="24"/>
        <end position="49"/>
    </location>
</feature>
<reference evidence="2 3" key="1">
    <citation type="submission" date="2018-01" db="EMBL/GenBank/DDBJ databases">
        <authorList>
            <person name="Farren J.M."/>
            <person name="Htoo L.P."/>
            <person name="Johnson E.S."/>
            <person name="Williams B.R."/>
            <person name="Bonilla J.A."/>
            <person name="Klyczek K."/>
            <person name="Garlena R.A."/>
            <person name="Russell D.A."/>
            <person name="Pope W.H."/>
            <person name="Jacobs-Sera D."/>
            <person name="Hendrix R.W."/>
            <person name="Hatfull G.F."/>
        </authorList>
    </citation>
    <scope>NUCLEOTIDE SEQUENCE [LARGE SCALE GENOMIC DNA]</scope>
</reference>
<protein>
    <submittedName>
        <fullName evidence="2">Uncharacterized protein</fullName>
    </submittedName>
</protein>
<evidence type="ECO:0000313" key="2">
    <source>
        <dbReference type="EMBL" id="AUX81915.1"/>
    </source>
</evidence>